<proteinExistence type="predicted"/>
<dbReference type="InterPro" id="IPR036291">
    <property type="entry name" value="NAD(P)-bd_dom_sf"/>
</dbReference>
<evidence type="ECO:0008006" key="3">
    <source>
        <dbReference type="Google" id="ProtNLM"/>
    </source>
</evidence>
<organism evidence="1 2">
    <name type="scientific">Hibiscus sabdariffa</name>
    <name type="common">roselle</name>
    <dbReference type="NCBI Taxonomy" id="183260"/>
    <lineage>
        <taxon>Eukaryota</taxon>
        <taxon>Viridiplantae</taxon>
        <taxon>Streptophyta</taxon>
        <taxon>Embryophyta</taxon>
        <taxon>Tracheophyta</taxon>
        <taxon>Spermatophyta</taxon>
        <taxon>Magnoliopsida</taxon>
        <taxon>eudicotyledons</taxon>
        <taxon>Gunneridae</taxon>
        <taxon>Pentapetalae</taxon>
        <taxon>rosids</taxon>
        <taxon>malvids</taxon>
        <taxon>Malvales</taxon>
        <taxon>Malvaceae</taxon>
        <taxon>Malvoideae</taxon>
        <taxon>Hibiscus</taxon>
    </lineage>
</organism>
<accession>A0ABR2TT87</accession>
<protein>
    <recommendedName>
        <fullName evidence="3">Anthocyanidin reductase</fullName>
    </recommendedName>
</protein>
<gene>
    <name evidence="1" type="ORF">V6N11_015806</name>
</gene>
<keyword evidence="2" id="KW-1185">Reference proteome</keyword>
<dbReference type="EMBL" id="JBBPBN010000004">
    <property type="protein sequence ID" value="KAK9040665.1"/>
    <property type="molecule type" value="Genomic_DNA"/>
</dbReference>
<dbReference type="Proteomes" id="UP001396334">
    <property type="component" value="Unassembled WGS sequence"/>
</dbReference>
<reference evidence="1 2" key="1">
    <citation type="journal article" date="2024" name="G3 (Bethesda)">
        <title>Genome assembly of Hibiscus sabdariffa L. provides insights into metabolisms of medicinal natural products.</title>
        <authorList>
            <person name="Kim T."/>
        </authorList>
    </citation>
    <scope>NUCLEOTIDE SEQUENCE [LARGE SCALE GENOMIC DNA]</scope>
    <source>
        <strain evidence="1">TK-2024</strain>
        <tissue evidence="1">Old leaves</tissue>
    </source>
</reference>
<sequence length="127" mass="14301">MQATKNKLWFGTLRFLEELLGKVPILHLEDVCDALILCMEKPSINGRFLCASAYVSSAENAGHHQTSFPEIEIPDEFVEKLERKIVWGSTKLKEAGFEYKYDVKTILEDSINSALNLGELKIPSSLV</sequence>
<comment type="caution">
    <text evidence="1">The sequence shown here is derived from an EMBL/GenBank/DDBJ whole genome shotgun (WGS) entry which is preliminary data.</text>
</comment>
<evidence type="ECO:0000313" key="2">
    <source>
        <dbReference type="Proteomes" id="UP001396334"/>
    </source>
</evidence>
<name>A0ABR2TT87_9ROSI</name>
<evidence type="ECO:0000313" key="1">
    <source>
        <dbReference type="EMBL" id="KAK9040665.1"/>
    </source>
</evidence>
<dbReference type="SUPFAM" id="SSF51735">
    <property type="entry name" value="NAD(P)-binding Rossmann-fold domains"/>
    <property type="match status" value="1"/>
</dbReference>
<dbReference type="Gene3D" id="3.40.50.720">
    <property type="entry name" value="NAD(P)-binding Rossmann-like Domain"/>
    <property type="match status" value="1"/>
</dbReference>